<gene>
    <name evidence="4" type="ORF">V6N11_074947</name>
</gene>
<dbReference type="PANTHER" id="PTHR32343">
    <property type="entry name" value="SERINE/ARGININE-RICH SPLICING FACTOR"/>
    <property type="match status" value="1"/>
</dbReference>
<dbReference type="SUPFAM" id="SSF54928">
    <property type="entry name" value="RNA-binding domain, RBD"/>
    <property type="match status" value="1"/>
</dbReference>
<dbReference type="SMART" id="SM00360">
    <property type="entry name" value="RRM"/>
    <property type="match status" value="1"/>
</dbReference>
<evidence type="ECO:0000313" key="4">
    <source>
        <dbReference type="EMBL" id="KAK9008041.1"/>
    </source>
</evidence>
<organism evidence="4 5">
    <name type="scientific">Hibiscus sabdariffa</name>
    <name type="common">roselle</name>
    <dbReference type="NCBI Taxonomy" id="183260"/>
    <lineage>
        <taxon>Eukaryota</taxon>
        <taxon>Viridiplantae</taxon>
        <taxon>Streptophyta</taxon>
        <taxon>Embryophyta</taxon>
        <taxon>Tracheophyta</taxon>
        <taxon>Spermatophyta</taxon>
        <taxon>Magnoliopsida</taxon>
        <taxon>eudicotyledons</taxon>
        <taxon>Gunneridae</taxon>
        <taxon>Pentapetalae</taxon>
        <taxon>rosids</taxon>
        <taxon>malvids</taxon>
        <taxon>Malvales</taxon>
        <taxon>Malvaceae</taxon>
        <taxon>Malvoideae</taxon>
        <taxon>Hibiscus</taxon>
    </lineage>
</organism>
<dbReference type="PANTHER" id="PTHR32343:SF44">
    <property type="entry name" value="PROTEIN VIP1-LIKE"/>
    <property type="match status" value="1"/>
</dbReference>
<protein>
    <recommendedName>
        <fullName evidence="3">RRM domain-containing protein</fullName>
    </recommendedName>
</protein>
<evidence type="ECO:0000313" key="5">
    <source>
        <dbReference type="Proteomes" id="UP001396334"/>
    </source>
</evidence>
<reference evidence="4 5" key="1">
    <citation type="journal article" date="2024" name="G3 (Bethesda)">
        <title>Genome assembly of Hibiscus sabdariffa L. provides insights into metabolisms of medicinal natural products.</title>
        <authorList>
            <person name="Kim T."/>
        </authorList>
    </citation>
    <scope>NUCLEOTIDE SEQUENCE [LARGE SCALE GENOMIC DNA]</scope>
    <source>
        <strain evidence="4">TK-2024</strain>
        <tissue evidence="4">Old leaves</tissue>
    </source>
</reference>
<dbReference type="EMBL" id="JBBPBN010000026">
    <property type="protein sequence ID" value="KAK9008041.1"/>
    <property type="molecule type" value="Genomic_DNA"/>
</dbReference>
<name>A0ABR2R536_9ROSI</name>
<feature type="signal peptide" evidence="2">
    <location>
        <begin position="1"/>
        <end position="20"/>
    </location>
</feature>
<proteinExistence type="predicted"/>
<comment type="caution">
    <text evidence="4">The sequence shown here is derived from an EMBL/GenBank/DDBJ whole genome shotgun (WGS) entry which is preliminary data.</text>
</comment>
<evidence type="ECO:0000259" key="3">
    <source>
        <dbReference type="PROSITE" id="PS50102"/>
    </source>
</evidence>
<dbReference type="Gene3D" id="3.30.70.330">
    <property type="match status" value="1"/>
</dbReference>
<dbReference type="InterPro" id="IPR012677">
    <property type="entry name" value="Nucleotide-bd_a/b_plait_sf"/>
</dbReference>
<dbReference type="Proteomes" id="UP001396334">
    <property type="component" value="Unassembled WGS sequence"/>
</dbReference>
<feature type="domain" description="RRM" evidence="3">
    <location>
        <begin position="6"/>
        <end position="81"/>
    </location>
</feature>
<sequence length="214" mass="23392">MSNPDLTVLVLNLSPTLTLGDLNAYFSNCGHVEKIELIGANRDQTQSALVSFRQPYAYQTALLLNNAIFAGQPIRVLPKKDVAGPPVSYRTIPIVFENNKTRGNIPMFRAVADALASEGVQTLNRTRDVLEHEFKLSGKSRAVMDKTRVAVCAADQAISAAEEAARDVVNRIKNTDYVAVGATWLSGMLQKTSKLVLELGNNRKDHNPNSRDGI</sequence>
<keyword evidence="1" id="KW-0694">RNA-binding</keyword>
<evidence type="ECO:0000256" key="2">
    <source>
        <dbReference type="SAM" id="SignalP"/>
    </source>
</evidence>
<dbReference type="Pfam" id="PF00076">
    <property type="entry name" value="RRM_1"/>
    <property type="match status" value="1"/>
</dbReference>
<dbReference type="InterPro" id="IPR035979">
    <property type="entry name" value="RBD_domain_sf"/>
</dbReference>
<dbReference type="InterPro" id="IPR000504">
    <property type="entry name" value="RRM_dom"/>
</dbReference>
<dbReference type="PROSITE" id="PS50102">
    <property type="entry name" value="RRM"/>
    <property type="match status" value="1"/>
</dbReference>
<feature type="chain" id="PRO_5045280378" description="RRM domain-containing protein" evidence="2">
    <location>
        <begin position="21"/>
        <end position="214"/>
    </location>
</feature>
<evidence type="ECO:0000256" key="1">
    <source>
        <dbReference type="PROSITE-ProRule" id="PRU00176"/>
    </source>
</evidence>
<accession>A0ABR2R536</accession>
<keyword evidence="5" id="KW-1185">Reference proteome</keyword>
<keyword evidence="2" id="KW-0732">Signal</keyword>